<proteinExistence type="inferred from homology"/>
<feature type="coiled-coil region" evidence="5">
    <location>
        <begin position="128"/>
        <end position="198"/>
    </location>
</feature>
<sequence>MVITVSDNNAIKQYNLPNNVKVIFFSVIGVIFLFILSLFVYIGSLNGDISDIKQHNQELTKNIEKNRELDKKFKTLQVAFENLKVDKTNQKLDFDKKIAQLESSIDKKVDQKYKKKLLADKEKRLRLEREKKIKLAKAKAKKEALAKKKAEAKKRRIAAEKAKKKRELLAKKARKKRLEEAKRKKKLAHEKKLRAKSKILKKIAKQNLGKHYVWGAVGPKNFDCSGFTSYVYKKKGIKIPRTSREQSKYGLYVKRKQLKAGDLIFFDTSRHSKGIVNHVGMYIGNNKFIHASSAKKRVVITSLSKPFYAKRFKWGRRILN</sequence>
<keyword evidence="5" id="KW-0175">Coiled coil</keyword>
<dbReference type="InterPro" id="IPR038765">
    <property type="entry name" value="Papain-like_cys_pep_sf"/>
</dbReference>
<feature type="transmembrane region" description="Helical" evidence="6">
    <location>
        <begin position="22"/>
        <end position="43"/>
    </location>
</feature>
<evidence type="ECO:0000313" key="8">
    <source>
        <dbReference type="EMBL" id="SFV53979.1"/>
    </source>
</evidence>
<keyword evidence="2" id="KW-0645">Protease</keyword>
<reference evidence="8" key="1">
    <citation type="submission" date="2016-10" db="EMBL/GenBank/DDBJ databases">
        <authorList>
            <person name="de Groot N.N."/>
        </authorList>
    </citation>
    <scope>NUCLEOTIDE SEQUENCE</scope>
</reference>
<gene>
    <name evidence="8" type="ORF">MNB_SV-6-91</name>
</gene>
<dbReference type="Pfam" id="PF00877">
    <property type="entry name" value="NLPC_P60"/>
    <property type="match status" value="1"/>
</dbReference>
<dbReference type="PROSITE" id="PS51935">
    <property type="entry name" value="NLPC_P60"/>
    <property type="match status" value="1"/>
</dbReference>
<accession>A0A1W1BKF7</accession>
<keyword evidence="6" id="KW-1133">Transmembrane helix</keyword>
<dbReference type="GO" id="GO:0006508">
    <property type="term" value="P:proteolysis"/>
    <property type="evidence" value="ECO:0007669"/>
    <property type="project" value="UniProtKB-KW"/>
</dbReference>
<evidence type="ECO:0000256" key="4">
    <source>
        <dbReference type="ARBA" id="ARBA00022807"/>
    </source>
</evidence>
<keyword evidence="4" id="KW-0788">Thiol protease</keyword>
<keyword evidence="6" id="KW-0472">Membrane</keyword>
<evidence type="ECO:0000259" key="7">
    <source>
        <dbReference type="PROSITE" id="PS51935"/>
    </source>
</evidence>
<dbReference type="SUPFAM" id="SSF54001">
    <property type="entry name" value="Cysteine proteinases"/>
    <property type="match status" value="1"/>
</dbReference>
<dbReference type="InterPro" id="IPR051202">
    <property type="entry name" value="Peptidase_C40"/>
</dbReference>
<dbReference type="InterPro" id="IPR000064">
    <property type="entry name" value="NLP_P60_dom"/>
</dbReference>
<evidence type="ECO:0000256" key="2">
    <source>
        <dbReference type="ARBA" id="ARBA00022670"/>
    </source>
</evidence>
<keyword evidence="6" id="KW-0812">Transmembrane</keyword>
<dbReference type="PANTHER" id="PTHR47053:SF1">
    <property type="entry name" value="MUREIN DD-ENDOPEPTIDASE MEPH-RELATED"/>
    <property type="match status" value="1"/>
</dbReference>
<comment type="similarity">
    <text evidence="1">Belongs to the peptidase C40 family.</text>
</comment>
<dbReference type="Gene3D" id="3.90.1720.10">
    <property type="entry name" value="endopeptidase domain like (from Nostoc punctiforme)"/>
    <property type="match status" value="1"/>
</dbReference>
<protein>
    <submittedName>
        <fullName evidence="8">Invasion associated protein p60</fullName>
    </submittedName>
</protein>
<dbReference type="GO" id="GO:0008234">
    <property type="term" value="F:cysteine-type peptidase activity"/>
    <property type="evidence" value="ECO:0007669"/>
    <property type="project" value="UniProtKB-KW"/>
</dbReference>
<organism evidence="8">
    <name type="scientific">hydrothermal vent metagenome</name>
    <dbReference type="NCBI Taxonomy" id="652676"/>
    <lineage>
        <taxon>unclassified sequences</taxon>
        <taxon>metagenomes</taxon>
        <taxon>ecological metagenomes</taxon>
    </lineage>
</organism>
<dbReference type="PANTHER" id="PTHR47053">
    <property type="entry name" value="MUREIN DD-ENDOPEPTIDASE MEPH-RELATED"/>
    <property type="match status" value="1"/>
</dbReference>
<feature type="domain" description="NlpC/P60" evidence="7">
    <location>
        <begin position="193"/>
        <end position="319"/>
    </location>
</feature>
<evidence type="ECO:0000256" key="5">
    <source>
        <dbReference type="SAM" id="Coils"/>
    </source>
</evidence>
<evidence type="ECO:0000256" key="6">
    <source>
        <dbReference type="SAM" id="Phobius"/>
    </source>
</evidence>
<dbReference type="EMBL" id="FPHC01000031">
    <property type="protein sequence ID" value="SFV53979.1"/>
    <property type="molecule type" value="Genomic_DNA"/>
</dbReference>
<evidence type="ECO:0000256" key="3">
    <source>
        <dbReference type="ARBA" id="ARBA00022801"/>
    </source>
</evidence>
<evidence type="ECO:0000256" key="1">
    <source>
        <dbReference type="ARBA" id="ARBA00007074"/>
    </source>
</evidence>
<keyword evidence="3" id="KW-0378">Hydrolase</keyword>
<name>A0A1W1BKF7_9ZZZZ</name>
<dbReference type="AlphaFoldDB" id="A0A1W1BKF7"/>